<keyword evidence="3" id="KW-1185">Reference proteome</keyword>
<organism evidence="2 3">
    <name type="scientific">Apiospora phragmitis</name>
    <dbReference type="NCBI Taxonomy" id="2905665"/>
    <lineage>
        <taxon>Eukaryota</taxon>
        <taxon>Fungi</taxon>
        <taxon>Dikarya</taxon>
        <taxon>Ascomycota</taxon>
        <taxon>Pezizomycotina</taxon>
        <taxon>Sordariomycetes</taxon>
        <taxon>Xylariomycetidae</taxon>
        <taxon>Amphisphaeriales</taxon>
        <taxon>Apiosporaceae</taxon>
        <taxon>Apiospora</taxon>
    </lineage>
</organism>
<feature type="compositionally biased region" description="Acidic residues" evidence="1">
    <location>
        <begin position="98"/>
        <end position="110"/>
    </location>
</feature>
<evidence type="ECO:0008006" key="4">
    <source>
        <dbReference type="Google" id="ProtNLM"/>
    </source>
</evidence>
<reference evidence="2 3" key="1">
    <citation type="submission" date="2023-01" db="EMBL/GenBank/DDBJ databases">
        <title>Analysis of 21 Apiospora genomes using comparative genomics revels a genus with tremendous synthesis potential of carbohydrate active enzymes and secondary metabolites.</title>
        <authorList>
            <person name="Sorensen T."/>
        </authorList>
    </citation>
    <scope>NUCLEOTIDE SEQUENCE [LARGE SCALE GENOMIC DNA]</scope>
    <source>
        <strain evidence="2 3">CBS 135458</strain>
    </source>
</reference>
<evidence type="ECO:0000313" key="3">
    <source>
        <dbReference type="Proteomes" id="UP001480595"/>
    </source>
</evidence>
<comment type="caution">
    <text evidence="2">The sequence shown here is derived from an EMBL/GenBank/DDBJ whole genome shotgun (WGS) entry which is preliminary data.</text>
</comment>
<protein>
    <recommendedName>
        <fullName evidence="4">Myb-like domain-containing protein</fullName>
    </recommendedName>
</protein>
<dbReference type="Proteomes" id="UP001480595">
    <property type="component" value="Unassembled WGS sequence"/>
</dbReference>
<dbReference type="EMBL" id="JAQQWL010000013">
    <property type="protein sequence ID" value="KAK8042402.1"/>
    <property type="molecule type" value="Genomic_DNA"/>
</dbReference>
<evidence type="ECO:0000256" key="1">
    <source>
        <dbReference type="SAM" id="MobiDB-lite"/>
    </source>
</evidence>
<feature type="compositionally biased region" description="Basic residues" evidence="1">
    <location>
        <begin position="80"/>
        <end position="92"/>
    </location>
</feature>
<evidence type="ECO:0000313" key="2">
    <source>
        <dbReference type="EMBL" id="KAK8042402.1"/>
    </source>
</evidence>
<feature type="region of interest" description="Disordered" evidence="1">
    <location>
        <begin position="64"/>
        <end position="126"/>
    </location>
</feature>
<sequence>MPLAWTDEQEHRLVMALLMASTSDFKKINWTGAMPKINEAFGGLTKNACSLHFAKLRKAFMATPIKEEDNEGKDAGPAAPKRKAGGKKRPAHATKAEDSEDDDADADDDTTEPRPKRAKRVAANGKKFQDFKVEDDVI</sequence>
<gene>
    <name evidence="2" type="ORF">PG994_012885</name>
</gene>
<accession>A0ABR1T731</accession>
<proteinExistence type="predicted"/>
<dbReference type="GeneID" id="92097357"/>
<name>A0ABR1T731_9PEZI</name>
<dbReference type="RefSeq" id="XP_066709255.1">
    <property type="nucleotide sequence ID" value="XM_066864294.1"/>
</dbReference>